<gene>
    <name evidence="1" type="ORF">Mucpa_1788</name>
</gene>
<name>H1YA61_9SPHI</name>
<evidence type="ECO:0000313" key="1">
    <source>
        <dbReference type="EMBL" id="EHQ25942.1"/>
    </source>
</evidence>
<accession>H1YA61</accession>
<evidence type="ECO:0000313" key="2">
    <source>
        <dbReference type="Proteomes" id="UP000002774"/>
    </source>
</evidence>
<dbReference type="Proteomes" id="UP000002774">
    <property type="component" value="Chromosome"/>
</dbReference>
<organism evidence="1 2">
    <name type="scientific">Mucilaginibacter paludis DSM 18603</name>
    <dbReference type="NCBI Taxonomy" id="714943"/>
    <lineage>
        <taxon>Bacteria</taxon>
        <taxon>Pseudomonadati</taxon>
        <taxon>Bacteroidota</taxon>
        <taxon>Sphingobacteriia</taxon>
        <taxon>Sphingobacteriales</taxon>
        <taxon>Sphingobacteriaceae</taxon>
        <taxon>Mucilaginibacter</taxon>
    </lineage>
</organism>
<dbReference type="HOGENOM" id="CLU_2936574_0_0_10"/>
<protein>
    <submittedName>
        <fullName evidence="1">Uncharacterized protein</fullName>
    </submittedName>
</protein>
<reference evidence="1" key="1">
    <citation type="submission" date="2011-09" db="EMBL/GenBank/DDBJ databases">
        <title>The permanent draft genome of Mucilaginibacter paludis DSM 18603.</title>
        <authorList>
            <consortium name="US DOE Joint Genome Institute (JGI-PGF)"/>
            <person name="Lucas S."/>
            <person name="Han J."/>
            <person name="Lapidus A."/>
            <person name="Bruce D."/>
            <person name="Goodwin L."/>
            <person name="Pitluck S."/>
            <person name="Peters L."/>
            <person name="Kyrpides N."/>
            <person name="Mavromatis K."/>
            <person name="Ivanova N."/>
            <person name="Mikhailova N."/>
            <person name="Held B."/>
            <person name="Detter J.C."/>
            <person name="Tapia R."/>
            <person name="Han C."/>
            <person name="Land M."/>
            <person name="Hauser L."/>
            <person name="Markowitz V."/>
            <person name="Cheng J.-F."/>
            <person name="Hugenholtz P."/>
            <person name="Woyke T."/>
            <person name="Wu D."/>
            <person name="Tindall B."/>
            <person name="Brambilla E."/>
            <person name="Klenk H.-P."/>
            <person name="Eisen J.A."/>
        </authorList>
    </citation>
    <scope>NUCLEOTIDE SEQUENCE [LARGE SCALE GENOMIC DNA]</scope>
    <source>
        <strain evidence="1">DSM 18603</strain>
    </source>
</reference>
<dbReference type="AlphaFoldDB" id="H1YA61"/>
<sequence>MRGGTFMPHQNDFHFAFFSGNHGIIEQENPKRCHLLHRFGFEKLTLFSSLLMKNFSEFFI</sequence>
<keyword evidence="2" id="KW-1185">Reference proteome</keyword>
<proteinExistence type="predicted"/>
<dbReference type="EMBL" id="CM001403">
    <property type="protein sequence ID" value="EHQ25942.1"/>
    <property type="molecule type" value="Genomic_DNA"/>
</dbReference>